<keyword evidence="12" id="KW-1185">Reference proteome</keyword>
<dbReference type="InterPro" id="IPR035906">
    <property type="entry name" value="MetI-like_sf"/>
</dbReference>
<dbReference type="PANTHER" id="PTHR32243:SF50">
    <property type="entry name" value="MALTOSE_MALTODEXTRIN TRANSPORT SYSTEM PERMEASE PROTEIN MALG"/>
    <property type="match status" value="1"/>
</dbReference>
<dbReference type="PROSITE" id="PS50928">
    <property type="entry name" value="ABC_TM1"/>
    <property type="match status" value="1"/>
</dbReference>
<comment type="similarity">
    <text evidence="2">Belongs to the binding-protein-dependent transport system permease family. MalFG subfamily.</text>
</comment>
<evidence type="ECO:0000256" key="4">
    <source>
        <dbReference type="ARBA" id="ARBA00022475"/>
    </source>
</evidence>
<feature type="transmembrane region" description="Helical" evidence="9">
    <location>
        <begin position="189"/>
        <end position="210"/>
    </location>
</feature>
<dbReference type="InterPro" id="IPR050901">
    <property type="entry name" value="BP-dep_ABC_trans_perm"/>
</dbReference>
<feature type="transmembrane region" description="Helical" evidence="9">
    <location>
        <begin position="12"/>
        <end position="33"/>
    </location>
</feature>
<keyword evidence="4" id="KW-1003">Cell membrane</keyword>
<evidence type="ECO:0000259" key="10">
    <source>
        <dbReference type="PROSITE" id="PS50928"/>
    </source>
</evidence>
<evidence type="ECO:0000256" key="1">
    <source>
        <dbReference type="ARBA" id="ARBA00004651"/>
    </source>
</evidence>
<evidence type="ECO:0000313" key="11">
    <source>
        <dbReference type="EMBL" id="SDO15947.1"/>
    </source>
</evidence>
<evidence type="ECO:0000256" key="2">
    <source>
        <dbReference type="ARBA" id="ARBA00009047"/>
    </source>
</evidence>
<keyword evidence="3 9" id="KW-0813">Transport</keyword>
<feature type="transmembrane region" description="Helical" evidence="9">
    <location>
        <begin position="77"/>
        <end position="96"/>
    </location>
</feature>
<evidence type="ECO:0000256" key="6">
    <source>
        <dbReference type="ARBA" id="ARBA00022692"/>
    </source>
</evidence>
<dbReference type="InterPro" id="IPR000515">
    <property type="entry name" value="MetI-like"/>
</dbReference>
<dbReference type="Pfam" id="PF00528">
    <property type="entry name" value="BPD_transp_1"/>
    <property type="match status" value="1"/>
</dbReference>
<evidence type="ECO:0000256" key="9">
    <source>
        <dbReference type="RuleBase" id="RU363032"/>
    </source>
</evidence>
<gene>
    <name evidence="11" type="ORF">SAMN04488053_10816</name>
</gene>
<dbReference type="PANTHER" id="PTHR32243">
    <property type="entry name" value="MALTOSE TRANSPORT SYSTEM PERMEASE-RELATED"/>
    <property type="match status" value="1"/>
</dbReference>
<evidence type="ECO:0000256" key="8">
    <source>
        <dbReference type="ARBA" id="ARBA00023136"/>
    </source>
</evidence>
<organism evidence="11 12">
    <name type="scientific">Alkalicoccus daliensis</name>
    <dbReference type="NCBI Taxonomy" id="745820"/>
    <lineage>
        <taxon>Bacteria</taxon>
        <taxon>Bacillati</taxon>
        <taxon>Bacillota</taxon>
        <taxon>Bacilli</taxon>
        <taxon>Bacillales</taxon>
        <taxon>Bacillaceae</taxon>
        <taxon>Alkalicoccus</taxon>
    </lineage>
</organism>
<proteinExistence type="inferred from homology"/>
<comment type="subcellular location">
    <subcellularLocation>
        <location evidence="1 9">Cell membrane</location>
        <topology evidence="1 9">Multi-pass membrane protein</topology>
    </subcellularLocation>
</comment>
<evidence type="ECO:0000313" key="12">
    <source>
        <dbReference type="Proteomes" id="UP000198778"/>
    </source>
</evidence>
<reference evidence="12" key="1">
    <citation type="submission" date="2016-10" db="EMBL/GenBank/DDBJ databases">
        <authorList>
            <person name="Varghese N."/>
            <person name="Submissions S."/>
        </authorList>
    </citation>
    <scope>NUCLEOTIDE SEQUENCE [LARGE SCALE GENOMIC DNA]</scope>
    <source>
        <strain evidence="12">CGMCC 1.10369</strain>
    </source>
</reference>
<dbReference type="AlphaFoldDB" id="A0A1H0H9X5"/>
<feature type="transmembrane region" description="Helical" evidence="9">
    <location>
        <begin position="242"/>
        <end position="265"/>
    </location>
</feature>
<dbReference type="Gene3D" id="1.10.3720.10">
    <property type="entry name" value="MetI-like"/>
    <property type="match status" value="1"/>
</dbReference>
<dbReference type="Proteomes" id="UP000198778">
    <property type="component" value="Unassembled WGS sequence"/>
</dbReference>
<feature type="transmembrane region" description="Helical" evidence="9">
    <location>
        <begin position="108"/>
        <end position="129"/>
    </location>
</feature>
<dbReference type="CDD" id="cd06261">
    <property type="entry name" value="TM_PBP2"/>
    <property type="match status" value="1"/>
</dbReference>
<feature type="domain" description="ABC transmembrane type-1" evidence="10">
    <location>
        <begin position="73"/>
        <end position="265"/>
    </location>
</feature>
<evidence type="ECO:0000256" key="5">
    <source>
        <dbReference type="ARBA" id="ARBA00022597"/>
    </source>
</evidence>
<name>A0A1H0H9X5_9BACI</name>
<protein>
    <submittedName>
        <fullName evidence="11">Carbohydrate ABC transporter membrane protein 2, CUT1 family</fullName>
    </submittedName>
</protein>
<dbReference type="STRING" id="745820.SAMN04488053_10816"/>
<feature type="transmembrane region" description="Helical" evidence="9">
    <location>
        <begin position="141"/>
        <end position="160"/>
    </location>
</feature>
<accession>A0A1H0H9X5</accession>
<sequence>MLNKKQLLFTKIFIYLCYGTVLVFFLFPMLWVISLSLKTQQELFATPPAIIPTSFAYENYLHVLENSNVLLYLRNSFIIVLFTVIFALITAIPAAYAISRFRFKGKSALLVTILMTQMISAVVISIPLYRLFAEWGLINNYVVLIIVYVAVVLPFSTWFLKGYFDTIPYELDEAAIVDGCTRFQILTRILIPTCLPGIVSVTILIAVQSWSQFVIPFILLDNESFYPVSVGVMNLQSTQQTISTHLLAAGSVISVLPVIILFVILQRFIVGALTSGAVKG</sequence>
<dbReference type="SUPFAM" id="SSF161098">
    <property type="entry name" value="MetI-like"/>
    <property type="match status" value="1"/>
</dbReference>
<keyword evidence="8 9" id="KW-0472">Membrane</keyword>
<evidence type="ECO:0000256" key="7">
    <source>
        <dbReference type="ARBA" id="ARBA00022989"/>
    </source>
</evidence>
<dbReference type="OrthoDB" id="9810086at2"/>
<keyword evidence="7 9" id="KW-1133">Transmembrane helix</keyword>
<dbReference type="RefSeq" id="WP_090843245.1">
    <property type="nucleotide sequence ID" value="NZ_FNIL01000008.1"/>
</dbReference>
<dbReference type="GO" id="GO:0055085">
    <property type="term" value="P:transmembrane transport"/>
    <property type="evidence" value="ECO:0007669"/>
    <property type="project" value="InterPro"/>
</dbReference>
<keyword evidence="5" id="KW-0762">Sugar transport</keyword>
<evidence type="ECO:0000256" key="3">
    <source>
        <dbReference type="ARBA" id="ARBA00022448"/>
    </source>
</evidence>
<dbReference type="GO" id="GO:0005886">
    <property type="term" value="C:plasma membrane"/>
    <property type="evidence" value="ECO:0007669"/>
    <property type="project" value="UniProtKB-SubCell"/>
</dbReference>
<dbReference type="EMBL" id="FNIL01000008">
    <property type="protein sequence ID" value="SDO15947.1"/>
    <property type="molecule type" value="Genomic_DNA"/>
</dbReference>
<keyword evidence="6 9" id="KW-0812">Transmembrane</keyword>